<dbReference type="Proteomes" id="UP000019132">
    <property type="component" value="Unassembled WGS sequence"/>
</dbReference>
<protein>
    <submittedName>
        <fullName evidence="2">Uncharacterized protein</fullName>
    </submittedName>
</protein>
<dbReference type="OMA" id="QCKRIDE"/>
<dbReference type="AlphaFoldDB" id="K3WB67"/>
<organism evidence="2 3">
    <name type="scientific">Globisporangium ultimum (strain ATCC 200006 / CBS 805.95 / DAOM BR144)</name>
    <name type="common">Pythium ultimum</name>
    <dbReference type="NCBI Taxonomy" id="431595"/>
    <lineage>
        <taxon>Eukaryota</taxon>
        <taxon>Sar</taxon>
        <taxon>Stramenopiles</taxon>
        <taxon>Oomycota</taxon>
        <taxon>Peronosporomycetes</taxon>
        <taxon>Pythiales</taxon>
        <taxon>Pythiaceae</taxon>
        <taxon>Globisporangium</taxon>
    </lineage>
</organism>
<feature type="compositionally biased region" description="Acidic residues" evidence="1">
    <location>
        <begin position="252"/>
        <end position="265"/>
    </location>
</feature>
<feature type="region of interest" description="Disordered" evidence="1">
    <location>
        <begin position="241"/>
        <end position="265"/>
    </location>
</feature>
<reference evidence="2" key="3">
    <citation type="submission" date="2014-11" db="UniProtKB">
        <authorList>
            <consortium name="EnsemblProtists"/>
        </authorList>
    </citation>
    <scope>IDENTIFICATION</scope>
    <source>
        <strain evidence="2">DAOM BR144</strain>
    </source>
</reference>
<dbReference type="VEuPathDB" id="FungiDB:PYU1_G002205"/>
<dbReference type="InParanoid" id="K3WB67"/>
<evidence type="ECO:0000313" key="2">
    <source>
        <dbReference type="EnsemblProtists" id="PYU1_T002208"/>
    </source>
</evidence>
<evidence type="ECO:0000313" key="3">
    <source>
        <dbReference type="Proteomes" id="UP000019132"/>
    </source>
</evidence>
<evidence type="ECO:0000256" key="1">
    <source>
        <dbReference type="SAM" id="MobiDB-lite"/>
    </source>
</evidence>
<dbReference type="HOGENOM" id="CLU_1051609_0_0_1"/>
<dbReference type="EnsemblProtists" id="PYU1_T002208">
    <property type="protein sequence ID" value="PYU1_T002208"/>
    <property type="gene ID" value="PYU1_G002205"/>
</dbReference>
<proteinExistence type="predicted"/>
<accession>K3WB67</accession>
<keyword evidence="3" id="KW-1185">Reference proteome</keyword>
<reference evidence="3" key="2">
    <citation type="submission" date="2010-04" db="EMBL/GenBank/DDBJ databases">
        <authorList>
            <person name="Buell R."/>
            <person name="Hamilton J."/>
            <person name="Hostetler J."/>
        </authorList>
    </citation>
    <scope>NUCLEOTIDE SEQUENCE [LARGE SCALE GENOMIC DNA]</scope>
    <source>
        <strain evidence="3">DAOM:BR144</strain>
    </source>
</reference>
<name>K3WB67_GLOUD</name>
<reference evidence="3" key="1">
    <citation type="journal article" date="2010" name="Genome Biol.">
        <title>Genome sequence of the necrotrophic plant pathogen Pythium ultimum reveals original pathogenicity mechanisms and effector repertoire.</title>
        <authorList>
            <person name="Levesque C.A."/>
            <person name="Brouwer H."/>
            <person name="Cano L."/>
            <person name="Hamilton J.P."/>
            <person name="Holt C."/>
            <person name="Huitema E."/>
            <person name="Raffaele S."/>
            <person name="Robideau G.P."/>
            <person name="Thines M."/>
            <person name="Win J."/>
            <person name="Zerillo M.M."/>
            <person name="Beakes G.W."/>
            <person name="Boore J.L."/>
            <person name="Busam D."/>
            <person name="Dumas B."/>
            <person name="Ferriera S."/>
            <person name="Fuerstenberg S.I."/>
            <person name="Gachon C.M."/>
            <person name="Gaulin E."/>
            <person name="Govers F."/>
            <person name="Grenville-Briggs L."/>
            <person name="Horner N."/>
            <person name="Hostetler J."/>
            <person name="Jiang R.H."/>
            <person name="Johnson J."/>
            <person name="Krajaejun T."/>
            <person name="Lin H."/>
            <person name="Meijer H.J."/>
            <person name="Moore B."/>
            <person name="Morris P."/>
            <person name="Phuntmart V."/>
            <person name="Puiu D."/>
            <person name="Shetty J."/>
            <person name="Stajich J.E."/>
            <person name="Tripathy S."/>
            <person name="Wawra S."/>
            <person name="van West P."/>
            <person name="Whitty B.R."/>
            <person name="Coutinho P.M."/>
            <person name="Henrissat B."/>
            <person name="Martin F."/>
            <person name="Thomas P.D."/>
            <person name="Tyler B.M."/>
            <person name="De Vries R.P."/>
            <person name="Kamoun S."/>
            <person name="Yandell M."/>
            <person name="Tisserat N."/>
            <person name="Buell C.R."/>
        </authorList>
    </citation>
    <scope>NUCLEOTIDE SEQUENCE</scope>
    <source>
        <strain evidence="3">DAOM:BR144</strain>
    </source>
</reference>
<sequence length="265" mass="29051">MPRLKRVLSPQTVAALEADAASLDTTAEQLFSESIHSQTLLQVRRLAAANCAAKPIRMSALLDDTCGKPWSSGEGVGASRHSGMSTLEECVEYALSLALENKRALLLLSNLTLVSKLLGAALQLRQTNTPSINPAPDNEAFLSDTFYKPLQHITFKPCRDVYQALCELEEAQRMWSDERDGYRFVAVAPFCELLGPFVTTSGLSATGEGMRRMLQLAIKRLRATAPLRICVIQPVTAPPRPRTAFRGKHDDGDDNLIDDGDTSFF</sequence>